<organism evidence="13 14">
    <name type="scientific">Purpureocillium lilacinum</name>
    <name type="common">Paecilomyces lilacinus</name>
    <dbReference type="NCBI Taxonomy" id="33203"/>
    <lineage>
        <taxon>Eukaryota</taxon>
        <taxon>Fungi</taxon>
        <taxon>Dikarya</taxon>
        <taxon>Ascomycota</taxon>
        <taxon>Pezizomycotina</taxon>
        <taxon>Sordariomycetes</taxon>
        <taxon>Hypocreomycetidae</taxon>
        <taxon>Hypocreales</taxon>
        <taxon>Ophiocordycipitaceae</taxon>
        <taxon>Purpureocillium</taxon>
    </lineage>
</organism>
<comment type="similarity">
    <text evidence="1">Belongs to the protein kinase superfamily. CAMK Ser/Thr protein kinase family. CHEK2 subfamily.</text>
</comment>
<dbReference type="InterPro" id="IPR036397">
    <property type="entry name" value="RNaseH_sf"/>
</dbReference>
<sequence>MSHQLDPELRLVLIPLSADAKHVVFHPNNAHLRSLPTEHGAHGSLTLGRTAPKEPDGFVIATFGRRHADVFVEAVDPEHTKAVSKKQCSIAISQWRTCLMLIDNSSCGTDVHDTNFPFLDERQRRNGVAMLPGLNSKFGFGGKDRKRFYFQITWSCGMRQVARAISAYPRLPAPPEMARTVYLEEDECGGPEKETLFASPRVVPKLRWVKCGDPLGHGSFGVVFPGIDVDTGRPLAAKVPKQPDASSLEGDILSQFNHPHIVEYLGSSDGAICMELMDGTLTSLVEDPAFRGKEAKLASAVLDHVLRALQCIAEANIIHRDVKPDNIFYKRYGDTITFKLGDFGLSKGVGAAKTMAGSIIYMPPEIYWGGFEQTPKVDVWSLAVTVVWILNIKNFRHASNSMTTHQEVLAAIASASEVNDRGMELIRKMVKVDPRQRASASGILADIDAYGGRSQQTHRHTAFSGPMHGPGDLIGDKEDGEGRVYNDGAGSNSQSGADSAVHNVDDQRGNAGNAGNAGLVLPLRPCLPVRNNEHQASDPCLRGMRADFSQEVFLEFQALATTHGAVEVRWVPGHTNIAGNEQADALAKATTSLPEPADALPDTRSFAQDCPAAVQRRF</sequence>
<dbReference type="InterPro" id="IPR000719">
    <property type="entry name" value="Prot_kinase_dom"/>
</dbReference>
<dbReference type="PROSITE" id="PS00107">
    <property type="entry name" value="PROTEIN_KINASE_ATP"/>
    <property type="match status" value="1"/>
</dbReference>
<dbReference type="PROSITE" id="PS50011">
    <property type="entry name" value="PROTEIN_KINASE_DOM"/>
    <property type="match status" value="1"/>
</dbReference>
<keyword evidence="4 9" id="KW-0547">Nucleotide-binding</keyword>
<comment type="catalytic activity">
    <reaction evidence="7">
        <text>L-threonyl-[protein] + ATP = O-phospho-L-threonyl-[protein] + ADP + H(+)</text>
        <dbReference type="Rhea" id="RHEA:46608"/>
        <dbReference type="Rhea" id="RHEA-COMP:11060"/>
        <dbReference type="Rhea" id="RHEA-COMP:11605"/>
        <dbReference type="ChEBI" id="CHEBI:15378"/>
        <dbReference type="ChEBI" id="CHEBI:30013"/>
        <dbReference type="ChEBI" id="CHEBI:30616"/>
        <dbReference type="ChEBI" id="CHEBI:61977"/>
        <dbReference type="ChEBI" id="CHEBI:456216"/>
        <dbReference type="EC" id="2.7.11.24"/>
    </reaction>
    <physiologicalReaction direction="left-to-right" evidence="7">
        <dbReference type="Rhea" id="RHEA:46609"/>
    </physiologicalReaction>
</comment>
<dbReference type="SUPFAM" id="SSF53098">
    <property type="entry name" value="Ribonuclease H-like"/>
    <property type="match status" value="1"/>
</dbReference>
<dbReference type="InterPro" id="IPR050538">
    <property type="entry name" value="MAP_kinase_kinase_kinase"/>
</dbReference>
<dbReference type="InterPro" id="IPR012337">
    <property type="entry name" value="RNaseH-like_sf"/>
</dbReference>
<evidence type="ECO:0000256" key="9">
    <source>
        <dbReference type="PROSITE-ProRule" id="PRU10141"/>
    </source>
</evidence>
<comment type="catalytic activity">
    <reaction evidence="8">
        <text>L-seryl-[protein] + ATP = O-phospho-L-seryl-[protein] + ADP + H(+)</text>
        <dbReference type="Rhea" id="RHEA:17989"/>
        <dbReference type="Rhea" id="RHEA-COMP:9863"/>
        <dbReference type="Rhea" id="RHEA-COMP:11604"/>
        <dbReference type="ChEBI" id="CHEBI:15378"/>
        <dbReference type="ChEBI" id="CHEBI:29999"/>
        <dbReference type="ChEBI" id="CHEBI:30616"/>
        <dbReference type="ChEBI" id="CHEBI:83421"/>
        <dbReference type="ChEBI" id="CHEBI:456216"/>
        <dbReference type="EC" id="2.7.11.24"/>
    </reaction>
    <physiologicalReaction direction="left-to-right" evidence="8">
        <dbReference type="Rhea" id="RHEA:17990"/>
    </physiologicalReaction>
</comment>
<dbReference type="Gene3D" id="3.30.420.10">
    <property type="entry name" value="Ribonuclease H-like superfamily/Ribonuclease H"/>
    <property type="match status" value="1"/>
</dbReference>
<evidence type="ECO:0000259" key="12">
    <source>
        <dbReference type="PROSITE" id="PS50011"/>
    </source>
</evidence>
<keyword evidence="14" id="KW-1185">Reference proteome</keyword>
<feature type="domain" description="Protein kinase" evidence="12">
    <location>
        <begin position="209"/>
        <end position="463"/>
    </location>
</feature>
<evidence type="ECO:0000256" key="2">
    <source>
        <dbReference type="ARBA" id="ARBA00012411"/>
    </source>
</evidence>
<dbReference type="Pfam" id="PF00069">
    <property type="entry name" value="Pkinase"/>
    <property type="match status" value="1"/>
</dbReference>
<dbReference type="PANTHER" id="PTHR48016">
    <property type="entry name" value="MAP KINASE KINASE KINASE SSK2-RELATED-RELATED"/>
    <property type="match status" value="1"/>
</dbReference>
<name>A0ABR0BGT7_PURLI</name>
<dbReference type="EC" id="2.7.11.24" evidence="2"/>
<evidence type="ECO:0000313" key="14">
    <source>
        <dbReference type="Proteomes" id="UP001287286"/>
    </source>
</evidence>
<keyword evidence="5" id="KW-0418">Kinase</keyword>
<dbReference type="Proteomes" id="UP001287286">
    <property type="component" value="Unassembled WGS sequence"/>
</dbReference>
<reference evidence="13 14" key="1">
    <citation type="journal article" date="2024" name="Microbiol. Resour. Announc.">
        <title>Genome annotations for the ascomycete fungi Trichoderma harzianum, Trichoderma aggressivum, and Purpureocillium lilacinum.</title>
        <authorList>
            <person name="Beijen E.P.W."/>
            <person name="Ohm R.A."/>
        </authorList>
    </citation>
    <scope>NUCLEOTIDE SEQUENCE [LARGE SCALE GENOMIC DNA]</scope>
    <source>
        <strain evidence="13 14">CBS 150709</strain>
    </source>
</reference>
<evidence type="ECO:0000256" key="5">
    <source>
        <dbReference type="ARBA" id="ARBA00022777"/>
    </source>
</evidence>
<dbReference type="PANTHER" id="PTHR48016:SF56">
    <property type="entry name" value="MAPKK KINASE"/>
    <property type="match status" value="1"/>
</dbReference>
<comment type="caution">
    <text evidence="13">The sequence shown here is derived from an EMBL/GenBank/DDBJ whole genome shotgun (WGS) entry which is preliminary data.</text>
</comment>
<dbReference type="Gene3D" id="1.10.510.10">
    <property type="entry name" value="Transferase(Phosphotransferase) domain 1"/>
    <property type="match status" value="1"/>
</dbReference>
<dbReference type="PROSITE" id="PS00108">
    <property type="entry name" value="PROTEIN_KINASE_ST"/>
    <property type="match status" value="1"/>
</dbReference>
<dbReference type="InterPro" id="IPR008271">
    <property type="entry name" value="Ser/Thr_kinase_AS"/>
</dbReference>
<dbReference type="InterPro" id="IPR011009">
    <property type="entry name" value="Kinase-like_dom_sf"/>
</dbReference>
<evidence type="ECO:0000256" key="4">
    <source>
        <dbReference type="ARBA" id="ARBA00022741"/>
    </source>
</evidence>
<protein>
    <recommendedName>
        <fullName evidence="2">mitogen-activated protein kinase</fullName>
        <ecNumber evidence="2">2.7.11.24</ecNumber>
    </recommendedName>
</protein>
<evidence type="ECO:0000256" key="10">
    <source>
        <dbReference type="SAM" id="MobiDB-lite"/>
    </source>
</evidence>
<proteinExistence type="inferred from homology"/>
<feature type="region of interest" description="Disordered" evidence="10">
    <location>
        <begin position="477"/>
        <end position="516"/>
    </location>
</feature>
<dbReference type="PROSITE" id="PS50006">
    <property type="entry name" value="FHA_DOMAIN"/>
    <property type="match status" value="1"/>
</dbReference>
<keyword evidence="3" id="KW-0808">Transferase</keyword>
<evidence type="ECO:0000256" key="3">
    <source>
        <dbReference type="ARBA" id="ARBA00022679"/>
    </source>
</evidence>
<dbReference type="SMART" id="SM00220">
    <property type="entry name" value="S_TKc"/>
    <property type="match status" value="1"/>
</dbReference>
<evidence type="ECO:0000256" key="7">
    <source>
        <dbReference type="ARBA" id="ARBA00047919"/>
    </source>
</evidence>
<keyword evidence="6 9" id="KW-0067">ATP-binding</keyword>
<evidence type="ECO:0000259" key="11">
    <source>
        <dbReference type="PROSITE" id="PS50006"/>
    </source>
</evidence>
<dbReference type="SUPFAM" id="SSF56112">
    <property type="entry name" value="Protein kinase-like (PK-like)"/>
    <property type="match status" value="1"/>
</dbReference>
<evidence type="ECO:0000256" key="1">
    <source>
        <dbReference type="ARBA" id="ARBA00005575"/>
    </source>
</evidence>
<evidence type="ECO:0000256" key="8">
    <source>
        <dbReference type="ARBA" id="ARBA00048130"/>
    </source>
</evidence>
<dbReference type="EMBL" id="JAWRVI010000121">
    <property type="protein sequence ID" value="KAK4075276.1"/>
    <property type="molecule type" value="Genomic_DNA"/>
</dbReference>
<dbReference type="InterPro" id="IPR000253">
    <property type="entry name" value="FHA_dom"/>
</dbReference>
<accession>A0ABR0BGT7</accession>
<gene>
    <name evidence="13" type="ORF">Purlil1_12680</name>
</gene>
<evidence type="ECO:0000313" key="13">
    <source>
        <dbReference type="EMBL" id="KAK4075276.1"/>
    </source>
</evidence>
<evidence type="ECO:0000256" key="6">
    <source>
        <dbReference type="ARBA" id="ARBA00022840"/>
    </source>
</evidence>
<feature type="domain" description="FHA" evidence="11">
    <location>
        <begin position="45"/>
        <end position="116"/>
    </location>
</feature>
<feature type="binding site" evidence="9">
    <location>
        <position position="238"/>
    </location>
    <ligand>
        <name>ATP</name>
        <dbReference type="ChEBI" id="CHEBI:30616"/>
    </ligand>
</feature>
<dbReference type="InterPro" id="IPR017441">
    <property type="entry name" value="Protein_kinase_ATP_BS"/>
</dbReference>